<dbReference type="InterPro" id="IPR017441">
    <property type="entry name" value="Protein_kinase_ATP_BS"/>
</dbReference>
<dbReference type="Proteomes" id="UP000504611">
    <property type="component" value="Unplaced"/>
</dbReference>
<dbReference type="InterPro" id="IPR011009">
    <property type="entry name" value="Kinase-like_dom_sf"/>
</dbReference>
<dbReference type="PANTHER" id="PTHR24355:SF30">
    <property type="entry name" value="SERINE_THREONINE-PROTEIN KINASE 32B ISOFORM X1"/>
    <property type="match status" value="1"/>
</dbReference>
<evidence type="ECO:0000256" key="7">
    <source>
        <dbReference type="SAM" id="MobiDB-lite"/>
    </source>
</evidence>
<dbReference type="RefSeq" id="XP_010771887.1">
    <property type="nucleotide sequence ID" value="XM_010773585.1"/>
</dbReference>
<dbReference type="Pfam" id="PF00069">
    <property type="entry name" value="Pkinase"/>
    <property type="match status" value="1"/>
</dbReference>
<accession>A0A6I9N5Q4</accession>
<dbReference type="PANTHER" id="PTHR24355">
    <property type="entry name" value="G PROTEIN-COUPLED RECEPTOR KINASE/RIBOSOMAL PROTEIN S6 KINASE"/>
    <property type="match status" value="1"/>
</dbReference>
<evidence type="ECO:0000256" key="3">
    <source>
        <dbReference type="ARBA" id="ARBA00022741"/>
    </source>
</evidence>
<keyword evidence="3 6" id="KW-0547">Nucleotide-binding</keyword>
<dbReference type="SUPFAM" id="SSF56112">
    <property type="entry name" value="Protein kinase-like (PK-like)"/>
    <property type="match status" value="1"/>
</dbReference>
<evidence type="ECO:0000256" key="2">
    <source>
        <dbReference type="ARBA" id="ARBA00022679"/>
    </source>
</evidence>
<dbReference type="InterPro" id="IPR000719">
    <property type="entry name" value="Prot_kinase_dom"/>
</dbReference>
<protein>
    <submittedName>
        <fullName evidence="10">Ribosomal protein S6 kinase alpha-4-like</fullName>
    </submittedName>
</protein>
<dbReference type="GO" id="GO:0001664">
    <property type="term" value="F:G protein-coupled receptor binding"/>
    <property type="evidence" value="ECO:0007669"/>
    <property type="project" value="TreeGrafter"/>
</dbReference>
<feature type="domain" description="Protein kinase" evidence="8">
    <location>
        <begin position="23"/>
        <end position="334"/>
    </location>
</feature>
<evidence type="ECO:0000256" key="4">
    <source>
        <dbReference type="ARBA" id="ARBA00022777"/>
    </source>
</evidence>
<dbReference type="OrthoDB" id="354826at2759"/>
<proteinExistence type="predicted"/>
<dbReference type="GO" id="GO:0005524">
    <property type="term" value="F:ATP binding"/>
    <property type="evidence" value="ECO:0007669"/>
    <property type="project" value="UniProtKB-UniRule"/>
</dbReference>
<keyword evidence="4" id="KW-0418">Kinase</keyword>
<reference evidence="10" key="1">
    <citation type="submission" date="2025-08" db="UniProtKB">
        <authorList>
            <consortium name="RefSeq"/>
        </authorList>
    </citation>
    <scope>IDENTIFICATION</scope>
    <source>
        <tissue evidence="10">Muscle</tissue>
    </source>
</reference>
<keyword evidence="5 6" id="KW-0067">ATP-binding</keyword>
<dbReference type="Gene3D" id="1.10.510.10">
    <property type="entry name" value="Transferase(Phosphotransferase) domain 1"/>
    <property type="match status" value="1"/>
</dbReference>
<dbReference type="GO" id="GO:0004703">
    <property type="term" value="F:G protein-coupled receptor kinase activity"/>
    <property type="evidence" value="ECO:0007669"/>
    <property type="project" value="TreeGrafter"/>
</dbReference>
<keyword evidence="9" id="KW-1185">Reference proteome</keyword>
<evidence type="ECO:0000259" key="8">
    <source>
        <dbReference type="PROSITE" id="PS50011"/>
    </source>
</evidence>
<dbReference type="PROSITE" id="PS00107">
    <property type="entry name" value="PROTEIN_KINASE_ATP"/>
    <property type="match status" value="1"/>
</dbReference>
<feature type="region of interest" description="Disordered" evidence="7">
    <location>
        <begin position="224"/>
        <end position="245"/>
    </location>
</feature>
<name>A0A6I9N5Q4_9TELE</name>
<keyword evidence="1" id="KW-0723">Serine/threonine-protein kinase</keyword>
<dbReference type="FunFam" id="3.30.200.20:FF:000158">
    <property type="entry name" value="Serine/threonine-protein kinase 32A"/>
    <property type="match status" value="1"/>
</dbReference>
<evidence type="ECO:0000256" key="5">
    <source>
        <dbReference type="ARBA" id="ARBA00022840"/>
    </source>
</evidence>
<dbReference type="PROSITE" id="PS50011">
    <property type="entry name" value="PROTEIN_KINASE_DOM"/>
    <property type="match status" value="1"/>
</dbReference>
<feature type="binding site" evidence="6">
    <location>
        <position position="52"/>
    </location>
    <ligand>
        <name>ATP</name>
        <dbReference type="ChEBI" id="CHEBI:30616"/>
    </ligand>
</feature>
<organism evidence="9 10">
    <name type="scientific">Notothenia coriiceps</name>
    <name type="common">black rockcod</name>
    <dbReference type="NCBI Taxonomy" id="8208"/>
    <lineage>
        <taxon>Eukaryota</taxon>
        <taxon>Metazoa</taxon>
        <taxon>Chordata</taxon>
        <taxon>Craniata</taxon>
        <taxon>Vertebrata</taxon>
        <taxon>Euteleostomi</taxon>
        <taxon>Actinopterygii</taxon>
        <taxon>Neopterygii</taxon>
        <taxon>Teleostei</taxon>
        <taxon>Neoteleostei</taxon>
        <taxon>Acanthomorphata</taxon>
        <taxon>Eupercaria</taxon>
        <taxon>Perciformes</taxon>
        <taxon>Notothenioidei</taxon>
        <taxon>Nototheniidae</taxon>
        <taxon>Notothenia</taxon>
    </lineage>
</organism>
<dbReference type="GeneID" id="104947536"/>
<evidence type="ECO:0000313" key="10">
    <source>
        <dbReference type="RefSeq" id="XP_010771887.1"/>
    </source>
</evidence>
<evidence type="ECO:0000313" key="9">
    <source>
        <dbReference type="Proteomes" id="UP000504611"/>
    </source>
</evidence>
<keyword evidence="2" id="KW-0808">Transferase</keyword>
<gene>
    <name evidence="10" type="primary">LOC104947536</name>
</gene>
<dbReference type="KEGG" id="ncc:104947536"/>
<dbReference type="GO" id="GO:0007186">
    <property type="term" value="P:G protein-coupled receptor signaling pathway"/>
    <property type="evidence" value="ECO:0007669"/>
    <property type="project" value="TreeGrafter"/>
</dbReference>
<dbReference type="Gene3D" id="3.30.200.20">
    <property type="entry name" value="Phosphorylase Kinase, domain 1"/>
    <property type="match status" value="1"/>
</dbReference>
<evidence type="ECO:0000256" key="1">
    <source>
        <dbReference type="ARBA" id="ARBA00022527"/>
    </source>
</evidence>
<sequence length="334" mass="38455">MGLGQSSKAPVTEESDDVNFDHFQILRAIGKGSFGKVCIVQKKDTKKMYAMKYMNKLKCVERNEVRNVLKELQIMQNLEHPFLVNFWYSFQDEEDMFMVVDLLLGGDLRYHLQQNVHFSESTVKLYICELALALGYLRTKRIIHRVVQGILEKWVRVDLRVLGGERDPQGPKERRATSDIKDLLDRKETRGLWECLGSGELMEYLVTPVWTGEEDPLDWTAVTGREEKPETPVTGSERPDPLDSLGLLGQRVRKETLDTSRTTVPRVHQVIQDKTVNLESEVLRVRPVTPVQWGPRDTLAHLVLPVSQGQWGAAVTDMKERKETRYDARRLIQL</sequence>
<evidence type="ECO:0000256" key="6">
    <source>
        <dbReference type="PROSITE-ProRule" id="PRU10141"/>
    </source>
</evidence>
<dbReference type="AlphaFoldDB" id="A0A6I9N5Q4"/>
<dbReference type="GO" id="GO:0009966">
    <property type="term" value="P:regulation of signal transduction"/>
    <property type="evidence" value="ECO:0007669"/>
    <property type="project" value="TreeGrafter"/>
</dbReference>